<dbReference type="GO" id="GO:0008408">
    <property type="term" value="F:3'-5' exonuclease activity"/>
    <property type="evidence" value="ECO:0007669"/>
    <property type="project" value="UniProtKB-UniRule"/>
</dbReference>
<keyword evidence="2 11" id="KW-0963">Cytoplasm</keyword>
<evidence type="ECO:0000256" key="4">
    <source>
        <dbReference type="ARBA" id="ARBA00022695"/>
    </source>
</evidence>
<keyword evidence="4 11" id="KW-0548">Nucleotidyltransferase</keyword>
<dbReference type="InterPro" id="IPR044923">
    <property type="entry name" value="PolC_middle_finger_sf"/>
</dbReference>
<dbReference type="SUPFAM" id="SSF53098">
    <property type="entry name" value="Ribonuclease H-like"/>
    <property type="match status" value="1"/>
</dbReference>
<keyword evidence="5 11" id="KW-0235">DNA replication</keyword>
<evidence type="ECO:0000256" key="6">
    <source>
        <dbReference type="ARBA" id="ARBA00022722"/>
    </source>
</evidence>
<feature type="domain" description="Exonuclease" evidence="12">
    <location>
        <begin position="414"/>
        <end position="581"/>
    </location>
</feature>
<dbReference type="Gene3D" id="1.10.150.870">
    <property type="match status" value="1"/>
</dbReference>
<evidence type="ECO:0000259" key="12">
    <source>
        <dbReference type="SMART" id="SM00479"/>
    </source>
</evidence>
<keyword evidence="3 11" id="KW-0808">Transferase</keyword>
<organism evidence="14 15">
    <name type="scientific">Acholeplasma brassicae</name>
    <dbReference type="NCBI Taxonomy" id="61635"/>
    <lineage>
        <taxon>Bacteria</taxon>
        <taxon>Bacillati</taxon>
        <taxon>Mycoplasmatota</taxon>
        <taxon>Mollicutes</taxon>
        <taxon>Acholeplasmatales</taxon>
        <taxon>Acholeplasmataceae</taxon>
        <taxon>Acholeplasma</taxon>
    </lineage>
</organism>
<dbReference type="STRING" id="61635.BN85305120"/>
<keyword evidence="8 11" id="KW-0269">Exonuclease</keyword>
<dbReference type="HOGENOM" id="CLU_003297_2_0_14"/>
<dbReference type="InterPro" id="IPR004013">
    <property type="entry name" value="PHP_dom"/>
</dbReference>
<dbReference type="Gene3D" id="3.30.1900.20">
    <property type="match status" value="2"/>
</dbReference>
<dbReference type="PANTHER" id="PTHR32294:SF5">
    <property type="entry name" value="DNA POLYMERASE III POLC-TYPE"/>
    <property type="match status" value="1"/>
</dbReference>
<evidence type="ECO:0000256" key="1">
    <source>
        <dbReference type="ARBA" id="ARBA00003452"/>
    </source>
</evidence>
<keyword evidence="9 11" id="KW-0239">DNA-directed DNA polymerase</keyword>
<dbReference type="InterPro" id="IPR006308">
    <property type="entry name" value="Pol_III_a_PolC-type_gram_pos"/>
</dbReference>
<reference evidence="14 15" key="1">
    <citation type="journal article" date="2013" name="J. Mol. Microbiol. Biotechnol.">
        <title>Analysis of the Complete Genomes of Acholeplasma brassicae , A. palmae and A. laidlawii and Their Comparison to the Obligate Parasites from ' Candidatus Phytoplasma'.</title>
        <authorList>
            <person name="Kube M."/>
            <person name="Siewert C."/>
            <person name="Migdoll A.M."/>
            <person name="Duduk B."/>
            <person name="Holz S."/>
            <person name="Rabus R."/>
            <person name="Seemuller E."/>
            <person name="Mitrovic J."/>
            <person name="Muller I."/>
            <person name="Buttner C."/>
            <person name="Reinhardt R."/>
        </authorList>
    </citation>
    <scope>NUCLEOTIDE SEQUENCE [LARGE SCALE GENOMIC DNA]</scope>
    <source>
        <strain evidence="15">0502</strain>
    </source>
</reference>
<feature type="domain" description="Polymerase/histidinol phosphatase N-terminal" evidence="13">
    <location>
        <begin position="328"/>
        <end position="395"/>
    </location>
</feature>
<proteinExistence type="inferred from homology"/>
<dbReference type="Pfam" id="PF00929">
    <property type="entry name" value="RNase_T"/>
    <property type="match status" value="1"/>
</dbReference>
<dbReference type="InterPro" id="IPR003141">
    <property type="entry name" value="Pol/His_phosphatase_N"/>
</dbReference>
<keyword evidence="15" id="KW-1185">Reference proteome</keyword>
<evidence type="ECO:0000256" key="10">
    <source>
        <dbReference type="ARBA" id="ARBA00049244"/>
    </source>
</evidence>
<evidence type="ECO:0000256" key="11">
    <source>
        <dbReference type="HAMAP-Rule" id="MF_00356"/>
    </source>
</evidence>
<dbReference type="InterPro" id="IPR013520">
    <property type="entry name" value="Ribonucl_H"/>
</dbReference>
<dbReference type="GO" id="GO:0003677">
    <property type="term" value="F:DNA binding"/>
    <property type="evidence" value="ECO:0007669"/>
    <property type="project" value="UniProtKB-UniRule"/>
</dbReference>
<name>U4KR85_9MOLU</name>
<dbReference type="GO" id="GO:0006261">
    <property type="term" value="P:DNA-templated DNA replication"/>
    <property type="evidence" value="ECO:0007669"/>
    <property type="project" value="UniProtKB-UniRule"/>
</dbReference>
<comment type="catalytic activity">
    <reaction evidence="10 11">
        <text>DNA(n) + a 2'-deoxyribonucleoside 5'-triphosphate = DNA(n+1) + diphosphate</text>
        <dbReference type="Rhea" id="RHEA:22508"/>
        <dbReference type="Rhea" id="RHEA-COMP:17339"/>
        <dbReference type="Rhea" id="RHEA-COMP:17340"/>
        <dbReference type="ChEBI" id="CHEBI:33019"/>
        <dbReference type="ChEBI" id="CHEBI:61560"/>
        <dbReference type="ChEBI" id="CHEBI:173112"/>
        <dbReference type="EC" id="2.7.7.7"/>
    </reaction>
</comment>
<evidence type="ECO:0000256" key="8">
    <source>
        <dbReference type="ARBA" id="ARBA00022839"/>
    </source>
</evidence>
<evidence type="ECO:0000313" key="15">
    <source>
        <dbReference type="Proteomes" id="UP000032737"/>
    </source>
</evidence>
<keyword evidence="6 11" id="KW-0540">Nuclease</keyword>
<dbReference type="SMART" id="SM00479">
    <property type="entry name" value="EXOIII"/>
    <property type="match status" value="1"/>
</dbReference>
<dbReference type="Proteomes" id="UP000032737">
    <property type="component" value="Chromosome"/>
</dbReference>
<dbReference type="EC" id="2.7.7.7" evidence="11"/>
<dbReference type="InterPro" id="IPR040982">
    <property type="entry name" value="DNA_pol3_finger"/>
</dbReference>
<dbReference type="InterPro" id="IPR036397">
    <property type="entry name" value="RNaseH_sf"/>
</dbReference>
<dbReference type="RefSeq" id="WP_030004388.1">
    <property type="nucleotide sequence ID" value="NC_022549.1"/>
</dbReference>
<sequence>MDKFELFIKQSNFKDAVLNTATLTTVEVNPNLKKWTFKLVFDQAPSPNSLDLFLKQLSLYFKVPSHVLHMDWFISFKDKESWKKDAMLYYQWMINQIVEEKGSISVFKNYEVTFKENKYLIYIDQSSTHLNRHIKTFDQFFNKYGLQATFELVVKQELVETKTLIEADEINTIKEIETRVTQKRSYKEEPKQDLKNFKRVYKATKVSPINQVPKDNYELDKHQNTVGDASFAIEGEIIKQEIRTLKNSSLLTLTVADEDDAIVVKQFLYKEKDIEEASKYKIGDIVNCNGRATYDTFAKDVVIIANLIAFIEKTSKKERKDTAKEKRIEFHLHTKMSNMDGLTEPSDYVNQALKWGHKAIAFTDHDGLYAYPDIYKATKGKDIKPIYGVELNFIDEKGFKMAFDDKDILLKNATYVVFDIETTGLSNQRDKIIEISAVKIENLAITDSFSYFINPEQKLSDFTTSLTSITDDDLKDAPTINEVLPKFIEFISDAILVAHNASFDIGHLYANMEKLGLEEKRFPVIDTLNVARYFYSDQLKRFNLKAVSKLFKVKLEQHHRAIADAKATADVFIQMLQDFFKKEIYLHSDINKVINTEEAWKHGFPNHINLLVQNQVGYKNLFKLVSDTLTTHFFKGPRLLKSVLDTFREGILVGSGCYKGEVFETALNRSDEELSEVIAYYDYIEVQPPQAYRHLRQDLGVDADRIIQGLIKKIINEAKRQKKIIIATGDVHYLNESDAIYRDIYIRTKLVGGGIHDLASYDEAPLQYFLTTDEMLKAFEFLGSELAHEIVVKNTNLLNNKIDLIQAFPKSLYSLRDDAFRDKLGVTSIKTEIDRLVYSKAHELYGKTLHPIVSARITRELKNIIENEFGPIYYISYLLTKKSLDDGYLVGSRGSVGSSLVATLMEITEVNPLKPHYRCPNGDFSVFKMSKEEIEQYGISDDEKAFQPYLSQIQSGFDLEDRVCPKCGAKMQKDGHDIPFETFLGFNGDKVPDIDLNFSGEYQAKAHNYVKELLGADHAFRAGTIQTVAERNAFGYVKGYLEDKQIANVRNAQVERLAKNIEGVKRSSGQHPGGIVVVPEEKEIFDVTPIQFPADDVNAEWKTTHFDYHSFEDNLLKLDILGHDDPTMIKFLMDYVYKYPEEFPFKRAQDIPVDDKKVYELFCSTEVIGVSKEDINSEVASYGIPELGTNFVRQMLSDTKPSSFGGLVKISGLSHGTDVWLKNAQDLVLGKKEEYGQIEFDKVIGCRDDIMVNLMQFGMDPFKSFEIMEFVRKGKPAKDKEKWAKYEAEMNRNNVPKWYIWSCSQIKYMFPKAHATAYVLMAMRIAWFKVYHPVLFYSAFFSKRATQFEHETMVAGSNAIRNRIRDLEGQFNLSVKDEAILTTLLISLEMTRRGHKFLKVDINLSEATEFKIEGRNLRMPFTSVDGLGENVAYDIVEKRNEKPFTSKKEVKERTRINKTVFEKMEDYGSFDDLIEENDVIEQGLFAL</sequence>
<dbReference type="NCBIfam" id="TIGR01405">
    <property type="entry name" value="polC_Gram_pos"/>
    <property type="match status" value="1"/>
</dbReference>
<dbReference type="InterPro" id="IPR029460">
    <property type="entry name" value="DNAPol_HHH"/>
</dbReference>
<comment type="similarity">
    <text evidence="11">Belongs to the DNA polymerase type-C family. PolC subfamily.</text>
</comment>
<comment type="function">
    <text evidence="1 11">Required for replicative DNA synthesis. This DNA polymerase also exhibits 3' to 5' exonuclease activity.</text>
</comment>
<gene>
    <name evidence="11 14" type="primary">polC</name>
    <name evidence="14" type="ORF">BN85305120</name>
</gene>
<evidence type="ECO:0000313" key="14">
    <source>
        <dbReference type="EMBL" id="CCV65533.1"/>
    </source>
</evidence>
<dbReference type="InterPro" id="IPR011708">
    <property type="entry name" value="DNA_pol3_alpha_NTPase_dom"/>
</dbReference>
<evidence type="ECO:0000259" key="13">
    <source>
        <dbReference type="SMART" id="SM00481"/>
    </source>
</evidence>
<dbReference type="InterPro" id="IPR012340">
    <property type="entry name" value="NA-bd_OB-fold"/>
</dbReference>
<dbReference type="CDD" id="cd07435">
    <property type="entry name" value="PHP_PolIIIA_POLC"/>
    <property type="match status" value="1"/>
</dbReference>
<dbReference type="NCBIfam" id="NF001688">
    <property type="entry name" value="PRK00448.1"/>
    <property type="match status" value="1"/>
</dbReference>
<dbReference type="CDD" id="cd04484">
    <property type="entry name" value="polC_OBF"/>
    <property type="match status" value="1"/>
</dbReference>
<dbReference type="InterPro" id="IPR004805">
    <property type="entry name" value="DnaE2/DnaE/PolC"/>
</dbReference>
<dbReference type="Pfam" id="PF17657">
    <property type="entry name" value="DNA_pol3_finger"/>
    <property type="match status" value="1"/>
</dbReference>
<dbReference type="GO" id="GO:0005737">
    <property type="term" value="C:cytoplasm"/>
    <property type="evidence" value="ECO:0007669"/>
    <property type="project" value="UniProtKB-SubCell"/>
</dbReference>
<dbReference type="SMART" id="SM00481">
    <property type="entry name" value="POLIIIAc"/>
    <property type="match status" value="1"/>
</dbReference>
<dbReference type="Gene3D" id="2.40.50.140">
    <property type="entry name" value="Nucleic acid-binding proteins"/>
    <property type="match status" value="1"/>
</dbReference>
<evidence type="ECO:0000256" key="3">
    <source>
        <dbReference type="ARBA" id="ARBA00022679"/>
    </source>
</evidence>
<dbReference type="Pfam" id="PF07733">
    <property type="entry name" value="DNA_pol3_alpha"/>
    <property type="match status" value="1"/>
</dbReference>
<dbReference type="Gene3D" id="1.10.150.700">
    <property type="entry name" value="PolC, middle finger domain"/>
    <property type="match status" value="1"/>
</dbReference>
<dbReference type="EMBL" id="FO681348">
    <property type="protein sequence ID" value="CCV65533.1"/>
    <property type="molecule type" value="Genomic_DNA"/>
</dbReference>
<dbReference type="HAMAP" id="MF_00356">
    <property type="entry name" value="DNApol_PolC"/>
    <property type="match status" value="1"/>
</dbReference>
<dbReference type="InterPro" id="IPR006054">
    <property type="entry name" value="DnaQ"/>
</dbReference>
<dbReference type="KEGG" id="abra:BN85305120"/>
<evidence type="ECO:0000256" key="2">
    <source>
        <dbReference type="ARBA" id="ARBA00022490"/>
    </source>
</evidence>
<dbReference type="Gene3D" id="6.10.140.1510">
    <property type="match status" value="1"/>
</dbReference>
<dbReference type="OrthoDB" id="9804290at2"/>
<dbReference type="PANTHER" id="PTHR32294">
    <property type="entry name" value="DNA POLYMERASE III SUBUNIT ALPHA"/>
    <property type="match status" value="1"/>
</dbReference>
<dbReference type="Gene3D" id="3.20.20.140">
    <property type="entry name" value="Metal-dependent hydrolases"/>
    <property type="match status" value="1"/>
</dbReference>
<dbReference type="Pfam" id="PF14579">
    <property type="entry name" value="HHH_6"/>
    <property type="match status" value="1"/>
</dbReference>
<dbReference type="FunFam" id="3.30.420.10:FF:000045">
    <property type="entry name" value="3'-5' exonuclease DinG"/>
    <property type="match status" value="1"/>
</dbReference>
<dbReference type="SUPFAM" id="SSF81585">
    <property type="entry name" value="PsbU/PolX domain-like"/>
    <property type="match status" value="1"/>
</dbReference>
<evidence type="ECO:0000256" key="5">
    <source>
        <dbReference type="ARBA" id="ARBA00022705"/>
    </source>
</evidence>
<dbReference type="NCBIfam" id="TIGR00573">
    <property type="entry name" value="dnaq"/>
    <property type="match status" value="1"/>
</dbReference>
<evidence type="ECO:0000256" key="9">
    <source>
        <dbReference type="ARBA" id="ARBA00022932"/>
    </source>
</evidence>
<dbReference type="Gene3D" id="3.30.420.10">
    <property type="entry name" value="Ribonuclease H-like superfamily/Ribonuclease H"/>
    <property type="match status" value="1"/>
</dbReference>
<accession>U4KR85</accession>
<dbReference type="InterPro" id="IPR012337">
    <property type="entry name" value="RNaseH-like_sf"/>
</dbReference>
<protein>
    <recommendedName>
        <fullName evidence="11">DNA polymerase III PolC-type</fullName>
        <shortName evidence="11">PolIII</shortName>
        <ecNumber evidence="11">2.7.7.7</ecNumber>
    </recommendedName>
</protein>
<keyword evidence="7 11" id="KW-0378">Hydrolase</keyword>
<dbReference type="Pfam" id="PF02811">
    <property type="entry name" value="PHP"/>
    <property type="match status" value="1"/>
</dbReference>
<dbReference type="GO" id="GO:0003887">
    <property type="term" value="F:DNA-directed DNA polymerase activity"/>
    <property type="evidence" value="ECO:0007669"/>
    <property type="project" value="UniProtKB-UniRule"/>
</dbReference>
<evidence type="ECO:0000256" key="7">
    <source>
        <dbReference type="ARBA" id="ARBA00022801"/>
    </source>
</evidence>
<comment type="subcellular location">
    <subcellularLocation>
        <location evidence="11">Cytoplasm</location>
    </subcellularLocation>
</comment>